<dbReference type="PROSITE" id="PS50082">
    <property type="entry name" value="WD_REPEATS_2"/>
    <property type="match status" value="2"/>
</dbReference>
<dbReference type="InterPro" id="IPR054532">
    <property type="entry name" value="TPL_SMU1_LisH-like"/>
</dbReference>
<dbReference type="Pfam" id="PF23383">
    <property type="entry name" value="Beta-prop_IFT140_1st"/>
    <property type="match status" value="1"/>
</dbReference>
<dbReference type="PROSITE" id="PS50294">
    <property type="entry name" value="WD_REPEATS_REGION"/>
    <property type="match status" value="2"/>
</dbReference>
<dbReference type="Pfam" id="PF00400">
    <property type="entry name" value="WD40"/>
    <property type="match status" value="2"/>
</dbReference>
<dbReference type="PROSITE" id="PS50896">
    <property type="entry name" value="LISH"/>
    <property type="match status" value="1"/>
</dbReference>
<dbReference type="SUPFAM" id="SSF50969">
    <property type="entry name" value="YVTN repeat-like/Quinoprotein amine dehydrogenase"/>
    <property type="match status" value="1"/>
</dbReference>
<dbReference type="InterPro" id="IPR048419">
    <property type="entry name" value="Topless_Znf"/>
</dbReference>
<accession>A0A7N2MJ91</accession>
<dbReference type="Pfam" id="PF21889">
    <property type="entry name" value="TPR1-like_2nd"/>
    <property type="match status" value="1"/>
</dbReference>
<dbReference type="Proteomes" id="UP000594261">
    <property type="component" value="Chromosome 9"/>
</dbReference>
<evidence type="ECO:0000256" key="1">
    <source>
        <dbReference type="ARBA" id="ARBA00022574"/>
    </source>
</evidence>
<dbReference type="Pfam" id="PF21359">
    <property type="entry name" value="zf_topless"/>
    <property type="match status" value="1"/>
</dbReference>
<dbReference type="EMBL" id="LRBV02000009">
    <property type="status" value="NOT_ANNOTATED_CDS"/>
    <property type="molecule type" value="Genomic_DNA"/>
</dbReference>
<feature type="region of interest" description="Disordered" evidence="4">
    <location>
        <begin position="1103"/>
        <end position="1136"/>
    </location>
</feature>
<feature type="domain" description="CTLH" evidence="5">
    <location>
        <begin position="34"/>
        <end position="92"/>
    </location>
</feature>
<dbReference type="SUPFAM" id="SSF50998">
    <property type="entry name" value="Quinoprotein alcohol dehydrogenase-like"/>
    <property type="match status" value="1"/>
</dbReference>
<keyword evidence="7" id="KW-1185">Reference proteome</keyword>
<dbReference type="InterPro" id="IPR001680">
    <property type="entry name" value="WD40_rpt"/>
</dbReference>
<keyword evidence="2" id="KW-0677">Repeat</keyword>
<dbReference type="InterPro" id="IPR027728">
    <property type="entry name" value="Topless_fam"/>
</dbReference>
<feature type="compositionally biased region" description="Polar residues" evidence="4">
    <location>
        <begin position="201"/>
        <end position="210"/>
    </location>
</feature>
<dbReference type="KEGG" id="qlo:115960884"/>
<dbReference type="Pfam" id="PF17814">
    <property type="entry name" value="LisH_TPL"/>
    <property type="match status" value="1"/>
</dbReference>
<dbReference type="PANTHER" id="PTHR44083">
    <property type="entry name" value="TOPLESS-RELATED PROTEIN 1-RELATED"/>
    <property type="match status" value="1"/>
</dbReference>
<feature type="repeat" description="WD" evidence="3">
    <location>
        <begin position="448"/>
        <end position="491"/>
    </location>
</feature>
<dbReference type="OrthoDB" id="1602884at2759"/>
<dbReference type="EnsemblPlants" id="QL09p025514:mrna">
    <property type="protein sequence ID" value="QL09p025514:mrna"/>
    <property type="gene ID" value="QL09p025514"/>
</dbReference>
<proteinExistence type="predicted"/>
<organism evidence="6 7">
    <name type="scientific">Quercus lobata</name>
    <name type="common">Valley oak</name>
    <dbReference type="NCBI Taxonomy" id="97700"/>
    <lineage>
        <taxon>Eukaryota</taxon>
        <taxon>Viridiplantae</taxon>
        <taxon>Streptophyta</taxon>
        <taxon>Embryophyta</taxon>
        <taxon>Tracheophyta</taxon>
        <taxon>Spermatophyta</taxon>
        <taxon>Magnoliopsida</taxon>
        <taxon>eudicotyledons</taxon>
        <taxon>Gunneridae</taxon>
        <taxon>Pentapetalae</taxon>
        <taxon>rosids</taxon>
        <taxon>fabids</taxon>
        <taxon>Fagales</taxon>
        <taxon>Fagaceae</taxon>
        <taxon>Quercus</taxon>
    </lineage>
</organism>
<dbReference type="InParanoid" id="A0A7N2MJ91"/>
<dbReference type="FunFam" id="2.130.10.10:FF:000558">
    <property type="entry name" value="Topless-related protein 1"/>
    <property type="match status" value="1"/>
</dbReference>
<dbReference type="OMA" id="RLVHKPF"/>
<name>A0A7N2MJ91_QUELO</name>
<dbReference type="InterPro" id="IPR011047">
    <property type="entry name" value="Quinoprotein_ADH-like_sf"/>
</dbReference>
<dbReference type="Gramene" id="QL09p025514:mrna">
    <property type="protein sequence ID" value="QL09p025514:mrna"/>
    <property type="gene ID" value="QL09p025514"/>
</dbReference>
<evidence type="ECO:0000259" key="5">
    <source>
        <dbReference type="PROSITE" id="PS50897"/>
    </source>
</evidence>
<gene>
    <name evidence="6" type="primary">LOC115960884</name>
</gene>
<sequence>MSSLSRELVFLILQFLDEEKFKETVHKLEQESGFFFNMKHFEDQVLAGEWDEVERYLCGFTKVEDNRYSMKIFFEIRKQKYLEALDRQDRAKAVEILVKDLKVFASFNEELFKEITQLLTLDNFRQNEQLSKYGDTKSARNIMLIELKKLIEANPLFRDKLVFPSFKSSRLRTLINQSLNWQHQLCKNPRPNPDIKTLFTDHSCSPNSNGGRPPPTNSPLMGPIPKAGAFPPIGAHGPFQPVVSPAPGAIAGWMSGTNPSLPHAAVAAGSPGLVQPSSAAAFLKHPRNSTGVTSMDYQSADSENLMKRIRTGPSEEVSFSSVMHTPNVCSQDDLPKVIVRTLNQGSNVMSMDFHPQQQTILLVGTNVGDIGLWEIGSRERLVHKPFKVWDISAASMPLQTALVNDAAISVNRCVWGPDGLMLGVAFSKHIVQIYTYNPNGELRQHLEIDAHAGGVNDIAFAHPNKQLCIVTCGDDKTIKVWDAVTGRRQYTFEGHEAPVYSVCPHYKENIQFIFSTAIDGKIKAWLYDCPRSRVDYDAPGLWCTMMAYSADGTRLFSCGTSKEGESHLVEWNESEGAIKRTYSGFRKRSLGVVQFDTTRNRFLAAGDDFQIKFWDMDATNMLIAVDADGGLPASPRLRFNKEGSLLAVTTSDNGIKILANNDGVRLIRMLESRAIDKNRGPSEPINSKPLLGNSLGPLANVSPAAAPIMERPDRNPAAVSISSLGNMDSSRLLDVKPRISDDVEKIMSWKSSDIVDTSQLKALRLPDSATAVKVVRLIYTNNGMALLALASNAVHKLWKWQRSERNQLGKATAYVVPQLWQPPSGTLMSNDVNENKPSDESSACIALSKNDSYVMSASGGKVSLFNMMTFKVMTTFMSPPPAATFLAFHPQDNNIIAVGMEDSTIQIYNVRVDEVKTKLKGHQNRITGLAFSQTLNVLVSSGADAQLCVWSIDGWEKKKTRFIPAPAGRQAPLVGETKVQFHNDQAHVLVVHESQIAIYDSKLECSRSWYPRDTLPAPISSAIYSCDGLLVYASFYDGAVGVFDADSLRIRCRIAPSAYIPSFSVSGNSASPLVIAAHPSEPNQIALGMSDGTVHVVEPIDVEQKWGGPSSHDNGSMPSNSSNPSLSGQASELPAR</sequence>
<dbReference type="SMART" id="SM00320">
    <property type="entry name" value="WD40"/>
    <property type="match status" value="11"/>
</dbReference>
<dbReference type="PROSITE" id="PS50897">
    <property type="entry name" value="CTLH"/>
    <property type="match status" value="1"/>
</dbReference>
<dbReference type="Gene3D" id="2.130.10.10">
    <property type="entry name" value="YVTN repeat-like/Quinoprotein amine dehydrogenase"/>
    <property type="match status" value="4"/>
</dbReference>
<evidence type="ECO:0000256" key="2">
    <source>
        <dbReference type="ARBA" id="ARBA00022737"/>
    </source>
</evidence>
<dbReference type="PANTHER" id="PTHR44083:SF5">
    <property type="entry name" value="PROTEIN TOPLESS-RELATED PROTEIN 2"/>
    <property type="match status" value="1"/>
</dbReference>
<dbReference type="GO" id="GO:0006355">
    <property type="term" value="P:regulation of DNA-templated transcription"/>
    <property type="evidence" value="ECO:0007669"/>
    <property type="project" value="InterPro"/>
</dbReference>
<evidence type="ECO:0000313" key="6">
    <source>
        <dbReference type="EnsemblPlants" id="QL09p025514:mrna"/>
    </source>
</evidence>
<dbReference type="SMART" id="SM00667">
    <property type="entry name" value="LisH"/>
    <property type="match status" value="1"/>
</dbReference>
<dbReference type="InterPro" id="IPR006594">
    <property type="entry name" value="LisH"/>
</dbReference>
<keyword evidence="1 3" id="KW-0853">WD repeat</keyword>
<dbReference type="GeneID" id="115960884"/>
<dbReference type="SMART" id="SM00668">
    <property type="entry name" value="CTLH"/>
    <property type="match status" value="1"/>
</dbReference>
<dbReference type="InterPro" id="IPR006595">
    <property type="entry name" value="CTLH_C"/>
</dbReference>
<dbReference type="InterPro" id="IPR015943">
    <property type="entry name" value="WD40/YVTN_repeat-like_dom_sf"/>
</dbReference>
<evidence type="ECO:0000256" key="4">
    <source>
        <dbReference type="SAM" id="MobiDB-lite"/>
    </source>
</evidence>
<dbReference type="AlphaFoldDB" id="A0A7N2MJ91"/>
<dbReference type="InterPro" id="IPR011044">
    <property type="entry name" value="Quino_amine_DH_bsu"/>
</dbReference>
<reference evidence="6" key="2">
    <citation type="submission" date="2021-01" db="UniProtKB">
        <authorList>
            <consortium name="EnsemblPlants"/>
        </authorList>
    </citation>
    <scope>IDENTIFICATION</scope>
</reference>
<evidence type="ECO:0000313" key="7">
    <source>
        <dbReference type="Proteomes" id="UP000594261"/>
    </source>
</evidence>
<reference evidence="6 7" key="1">
    <citation type="journal article" date="2016" name="G3 (Bethesda)">
        <title>First Draft Assembly and Annotation of the Genome of a California Endemic Oak Quercus lobata Nee (Fagaceae).</title>
        <authorList>
            <person name="Sork V.L."/>
            <person name="Fitz-Gibbon S.T."/>
            <person name="Puiu D."/>
            <person name="Crepeau M."/>
            <person name="Gugger P.F."/>
            <person name="Sherman R."/>
            <person name="Stevens K."/>
            <person name="Langley C.H."/>
            <person name="Pellegrini M."/>
            <person name="Salzberg S.L."/>
        </authorList>
    </citation>
    <scope>NUCLEOTIDE SEQUENCE [LARGE SCALE GENOMIC DNA]</scope>
    <source>
        <strain evidence="6 7">cv. SW786</strain>
    </source>
</reference>
<dbReference type="InterPro" id="IPR056154">
    <property type="entry name" value="Beta-prop_IFT140_1st"/>
</dbReference>
<feature type="region of interest" description="Disordered" evidence="4">
    <location>
        <begin position="201"/>
        <end position="220"/>
    </location>
</feature>
<evidence type="ECO:0000256" key="3">
    <source>
        <dbReference type="PROSITE-ProRule" id="PRU00221"/>
    </source>
</evidence>
<feature type="repeat" description="WD" evidence="3">
    <location>
        <begin position="919"/>
        <end position="960"/>
    </location>
</feature>
<dbReference type="RefSeq" id="XP_030935744.1">
    <property type="nucleotide sequence ID" value="XM_031079884.1"/>
</dbReference>
<feature type="compositionally biased region" description="Low complexity" evidence="4">
    <location>
        <begin position="1114"/>
        <end position="1128"/>
    </location>
</feature>
<dbReference type="InterPro" id="IPR054080">
    <property type="entry name" value="TPR1-like_2nd"/>
</dbReference>
<protein>
    <recommendedName>
        <fullName evidence="5">CTLH domain-containing protein</fullName>
    </recommendedName>
</protein>